<dbReference type="Proteomes" id="UP001465755">
    <property type="component" value="Unassembled WGS sequence"/>
</dbReference>
<feature type="compositionally biased region" description="Polar residues" evidence="1">
    <location>
        <begin position="75"/>
        <end position="86"/>
    </location>
</feature>
<feature type="compositionally biased region" description="Basic and acidic residues" evidence="1">
    <location>
        <begin position="56"/>
        <end position="66"/>
    </location>
</feature>
<sequence>MIDRGALLAAAEKRKAAVETIDLTRDDDDVRIPTSAGCATKVEIINGNIVRSVEVVKPKQRKQSEPKRRKRSEAATPSTQPASQHTGRCLPGPSSGSRRVRITTSGALGCPVEEYVQAFDTLELNTTFYNIPRDSMWRGWRKKAPRESFQYVVKVNDYFTHTKRLNIDADWIKEWQSFWEKCQLLRPYLGPILFQFPPSFKIGTKRNALAKLNALQQLSQVLDPDQHFVFEFRHTSWYCPEVYAVLAENDWCLANIHVIAGVSMDGESWIRELPDGPWPRTEAETPPCSWGFYRRLHGTEGQYAGAYGDAILRGYLDTACTHAVQGRTAYIAFNNTVADMDDVLSGRQPVRSSAQKDAELCAQLLQGPGGPWA</sequence>
<dbReference type="InterPro" id="IPR002763">
    <property type="entry name" value="DUF72"/>
</dbReference>
<accession>A0AAW1NYB4</accession>
<comment type="caution">
    <text evidence="2">The sequence shown here is derived from an EMBL/GenBank/DDBJ whole genome shotgun (WGS) entry which is preliminary data.</text>
</comment>
<dbReference type="Pfam" id="PF01904">
    <property type="entry name" value="DUF72"/>
    <property type="match status" value="1"/>
</dbReference>
<organism evidence="2 3">
    <name type="scientific">Symbiochloris irregularis</name>
    <dbReference type="NCBI Taxonomy" id="706552"/>
    <lineage>
        <taxon>Eukaryota</taxon>
        <taxon>Viridiplantae</taxon>
        <taxon>Chlorophyta</taxon>
        <taxon>core chlorophytes</taxon>
        <taxon>Trebouxiophyceae</taxon>
        <taxon>Trebouxiales</taxon>
        <taxon>Trebouxiaceae</taxon>
        <taxon>Symbiochloris</taxon>
    </lineage>
</organism>
<dbReference type="PANTHER" id="PTHR30348:SF4">
    <property type="entry name" value="DUF72 DOMAIN-CONTAINING PROTEIN"/>
    <property type="match status" value="1"/>
</dbReference>
<dbReference type="AlphaFoldDB" id="A0AAW1NYB4"/>
<evidence type="ECO:0000256" key="1">
    <source>
        <dbReference type="SAM" id="MobiDB-lite"/>
    </source>
</evidence>
<dbReference type="Gene3D" id="3.20.20.410">
    <property type="entry name" value="Protein of unknown function UPF0759"/>
    <property type="match status" value="1"/>
</dbReference>
<name>A0AAW1NYB4_9CHLO</name>
<dbReference type="EMBL" id="JALJOQ010000096">
    <property type="protein sequence ID" value="KAK9798607.1"/>
    <property type="molecule type" value="Genomic_DNA"/>
</dbReference>
<keyword evidence="3" id="KW-1185">Reference proteome</keyword>
<evidence type="ECO:0008006" key="4">
    <source>
        <dbReference type="Google" id="ProtNLM"/>
    </source>
</evidence>
<proteinExistence type="predicted"/>
<dbReference type="InterPro" id="IPR036520">
    <property type="entry name" value="UPF0759_sf"/>
</dbReference>
<reference evidence="2 3" key="1">
    <citation type="journal article" date="2024" name="Nat. Commun.">
        <title>Phylogenomics reveals the evolutionary origins of lichenization in chlorophyte algae.</title>
        <authorList>
            <person name="Puginier C."/>
            <person name="Libourel C."/>
            <person name="Otte J."/>
            <person name="Skaloud P."/>
            <person name="Haon M."/>
            <person name="Grisel S."/>
            <person name="Petersen M."/>
            <person name="Berrin J.G."/>
            <person name="Delaux P.M."/>
            <person name="Dal Grande F."/>
            <person name="Keller J."/>
        </authorList>
    </citation>
    <scope>NUCLEOTIDE SEQUENCE [LARGE SCALE GENOMIC DNA]</scope>
    <source>
        <strain evidence="2 3">SAG 2036</strain>
    </source>
</reference>
<protein>
    <recommendedName>
        <fullName evidence="4">DUF72 domain-containing protein</fullName>
    </recommendedName>
</protein>
<feature type="region of interest" description="Disordered" evidence="1">
    <location>
        <begin position="56"/>
        <end position="98"/>
    </location>
</feature>
<gene>
    <name evidence="2" type="ORF">WJX73_008338</name>
</gene>
<evidence type="ECO:0000313" key="2">
    <source>
        <dbReference type="EMBL" id="KAK9798607.1"/>
    </source>
</evidence>
<dbReference type="PANTHER" id="PTHR30348">
    <property type="entry name" value="UNCHARACTERIZED PROTEIN YECE"/>
    <property type="match status" value="1"/>
</dbReference>
<dbReference type="SUPFAM" id="SSF117396">
    <property type="entry name" value="TM1631-like"/>
    <property type="match status" value="1"/>
</dbReference>
<evidence type="ECO:0000313" key="3">
    <source>
        <dbReference type="Proteomes" id="UP001465755"/>
    </source>
</evidence>